<feature type="region of interest" description="Disordered" evidence="1">
    <location>
        <begin position="1"/>
        <end position="26"/>
    </location>
</feature>
<dbReference type="AlphaFoldDB" id="A0A1G5HYC9"/>
<feature type="transmembrane region" description="Helical" evidence="2">
    <location>
        <begin position="49"/>
        <end position="71"/>
    </location>
</feature>
<evidence type="ECO:0000256" key="2">
    <source>
        <dbReference type="SAM" id="Phobius"/>
    </source>
</evidence>
<protein>
    <submittedName>
        <fullName evidence="3">Uncharacterized protein</fullName>
    </submittedName>
</protein>
<name>A0A1G5HYC9_9RHOB</name>
<keyword evidence="4" id="KW-1185">Reference proteome</keyword>
<evidence type="ECO:0000313" key="3">
    <source>
        <dbReference type="EMBL" id="SCY68865.1"/>
    </source>
</evidence>
<dbReference type="STRING" id="336292.SAMN05660710_02390"/>
<keyword evidence="2" id="KW-0472">Membrane</keyword>
<gene>
    <name evidence="3" type="ORF">SAMN05660710_02390</name>
</gene>
<dbReference type="EMBL" id="FMVT01000007">
    <property type="protein sequence ID" value="SCY68865.1"/>
    <property type="molecule type" value="Genomic_DNA"/>
</dbReference>
<organism evidence="3 4">
    <name type="scientific">Paracoccus tibetensis</name>
    <dbReference type="NCBI Taxonomy" id="336292"/>
    <lineage>
        <taxon>Bacteria</taxon>
        <taxon>Pseudomonadati</taxon>
        <taxon>Pseudomonadota</taxon>
        <taxon>Alphaproteobacteria</taxon>
        <taxon>Rhodobacterales</taxon>
        <taxon>Paracoccaceae</taxon>
        <taxon>Paracoccus</taxon>
    </lineage>
</organism>
<sequence length="73" mass="8066">MTEDPRPPRLTVATPEGPPPVGGGEAERDIHGVVQREWLSQRNGWRMTLAALAVPSVLVLGSFAAMLWFWLWG</sequence>
<evidence type="ECO:0000313" key="4">
    <source>
        <dbReference type="Proteomes" id="UP000199502"/>
    </source>
</evidence>
<reference evidence="3 4" key="1">
    <citation type="submission" date="2016-10" db="EMBL/GenBank/DDBJ databases">
        <authorList>
            <person name="de Groot N.N."/>
        </authorList>
    </citation>
    <scope>NUCLEOTIDE SEQUENCE [LARGE SCALE GENOMIC DNA]</scope>
    <source>
        <strain evidence="3 4">CGMCC 1.8925</strain>
    </source>
</reference>
<keyword evidence="2" id="KW-1133">Transmembrane helix</keyword>
<proteinExistence type="predicted"/>
<dbReference type="RefSeq" id="WP_090744517.1">
    <property type="nucleotide sequence ID" value="NZ_FMVT01000007.1"/>
</dbReference>
<keyword evidence="2" id="KW-0812">Transmembrane</keyword>
<dbReference type="Proteomes" id="UP000199502">
    <property type="component" value="Unassembled WGS sequence"/>
</dbReference>
<evidence type="ECO:0000256" key="1">
    <source>
        <dbReference type="SAM" id="MobiDB-lite"/>
    </source>
</evidence>
<accession>A0A1G5HYC9</accession>